<sequence length="126" mass="13453">MNRGCFAPPRARTNWRSPAMLFTAVAHALNLFIGECASPLTFPPGNSVEALPLGRHPPFPGFYGAPASAKAVASPGNSGCAAARVLSRQRPSDGRVHPRVPRPETAAVLYLDDFRSVMTRTLNSLV</sequence>
<protein>
    <submittedName>
        <fullName evidence="1">Uncharacterized protein</fullName>
    </submittedName>
</protein>
<dbReference type="GeneID" id="83179042"/>
<dbReference type="Proteomes" id="UP001150904">
    <property type="component" value="Unassembled WGS sequence"/>
</dbReference>
<evidence type="ECO:0000313" key="2">
    <source>
        <dbReference type="Proteomes" id="UP001150904"/>
    </source>
</evidence>
<keyword evidence="2" id="KW-1185">Reference proteome</keyword>
<comment type="caution">
    <text evidence="1">The sequence shown here is derived from an EMBL/GenBank/DDBJ whole genome shotgun (WGS) entry which is preliminary data.</text>
</comment>
<dbReference type="RefSeq" id="XP_058308279.1">
    <property type="nucleotide sequence ID" value="XM_058451741.1"/>
</dbReference>
<proteinExistence type="predicted"/>
<gene>
    <name evidence="1" type="ORF">N7498_004679</name>
</gene>
<evidence type="ECO:0000313" key="1">
    <source>
        <dbReference type="EMBL" id="KAJ5203800.1"/>
    </source>
</evidence>
<organism evidence="1 2">
    <name type="scientific">Penicillium cinerascens</name>
    <dbReference type="NCBI Taxonomy" id="70096"/>
    <lineage>
        <taxon>Eukaryota</taxon>
        <taxon>Fungi</taxon>
        <taxon>Dikarya</taxon>
        <taxon>Ascomycota</taxon>
        <taxon>Pezizomycotina</taxon>
        <taxon>Eurotiomycetes</taxon>
        <taxon>Eurotiomycetidae</taxon>
        <taxon>Eurotiales</taxon>
        <taxon>Aspergillaceae</taxon>
        <taxon>Penicillium</taxon>
    </lineage>
</organism>
<name>A0A9W9MMA3_9EURO</name>
<dbReference type="EMBL" id="JAPQKR010000012">
    <property type="protein sequence ID" value="KAJ5203800.1"/>
    <property type="molecule type" value="Genomic_DNA"/>
</dbReference>
<reference evidence="1" key="2">
    <citation type="journal article" date="2023" name="IMA Fungus">
        <title>Comparative genomic study of the Penicillium genus elucidates a diverse pangenome and 15 lateral gene transfer events.</title>
        <authorList>
            <person name="Petersen C."/>
            <person name="Sorensen T."/>
            <person name="Nielsen M.R."/>
            <person name="Sondergaard T.E."/>
            <person name="Sorensen J.L."/>
            <person name="Fitzpatrick D.A."/>
            <person name="Frisvad J.C."/>
            <person name="Nielsen K.L."/>
        </authorList>
    </citation>
    <scope>NUCLEOTIDE SEQUENCE</scope>
    <source>
        <strain evidence="1">IBT 15544</strain>
    </source>
</reference>
<reference evidence="1" key="1">
    <citation type="submission" date="2022-12" db="EMBL/GenBank/DDBJ databases">
        <authorList>
            <person name="Petersen C."/>
        </authorList>
    </citation>
    <scope>NUCLEOTIDE SEQUENCE</scope>
    <source>
        <strain evidence="1">IBT 15544</strain>
    </source>
</reference>
<dbReference type="AlphaFoldDB" id="A0A9W9MMA3"/>
<accession>A0A9W9MMA3</accession>